<feature type="binding site" evidence="4">
    <location>
        <begin position="116"/>
        <end position="121"/>
    </location>
    <ligand>
        <name>acetyl-CoA</name>
        <dbReference type="ChEBI" id="CHEBI:57288"/>
    </ligand>
</feature>
<dbReference type="Proteomes" id="UP001595900">
    <property type="component" value="Unassembled WGS sequence"/>
</dbReference>
<dbReference type="NCBIfam" id="NF002367">
    <property type="entry name" value="PRK01346.1-4"/>
    <property type="match status" value="1"/>
</dbReference>
<gene>
    <name evidence="6" type="ORF">ACFOYW_14735</name>
</gene>
<dbReference type="SUPFAM" id="SSF55718">
    <property type="entry name" value="SCP-like"/>
    <property type="match status" value="1"/>
</dbReference>
<dbReference type="InterPro" id="IPR051554">
    <property type="entry name" value="Acetyltransferase_Eis"/>
</dbReference>
<dbReference type="Pfam" id="PF17668">
    <property type="entry name" value="Acetyltransf_17"/>
    <property type="match status" value="1"/>
</dbReference>
<evidence type="ECO:0000256" key="4">
    <source>
        <dbReference type="HAMAP-Rule" id="MF_01812"/>
    </source>
</evidence>
<dbReference type="InterPro" id="IPR025559">
    <property type="entry name" value="Eis_dom"/>
</dbReference>
<dbReference type="EC" id="2.3.1.-" evidence="6"/>
<dbReference type="PANTHER" id="PTHR37817">
    <property type="entry name" value="N-ACETYLTRANSFERASE EIS"/>
    <property type="match status" value="1"/>
</dbReference>
<keyword evidence="7" id="KW-1185">Reference proteome</keyword>
<dbReference type="InterPro" id="IPR000182">
    <property type="entry name" value="GNAT_dom"/>
</dbReference>
<evidence type="ECO:0000313" key="6">
    <source>
        <dbReference type="EMBL" id="MFC4244628.1"/>
    </source>
</evidence>
<feature type="binding site" evidence="4">
    <location>
        <begin position="108"/>
        <end position="110"/>
    </location>
    <ligand>
        <name>acetyl-CoA</name>
        <dbReference type="ChEBI" id="CHEBI:57288"/>
    </ligand>
</feature>
<sequence length="435" mass="46603">MGFEHTPVDPTSAERLATSGLELRLVDTAEHDDFDRWLQADQRGFHMAKATPASLAELRATTAHRRSVGVYDPQSPAPGHPVGTTQTWVTPLTVPGGATIDMWAVSSVTVSPTHRRRGVARALLEGELRAAAGDNVPMVGLTVSEATIYSRFGFGVATFTDSAEIETRRVRWSGPDAPGRLHFVDPDVLLPDAATIIDAVRSSQPGGLSYDDHFVGSVVGTIGDDRAGLRAVRYDDADGRPMGFASYRLRAHETDFAKHTATVQHLIGATDEATAALWRYLLELDLVATVRAPGRPVDEPVHWQLGDLRAATRRRRDALWLRILDVPAVLGARRYATAAAVVLEVSDPYGFTAGRFLLETDAEGAGHVEQFDGATPAGAASVALSIGDLSSLYLGGVSAATLARAGRIEERSAGAAFALERMLAVDRAPWLILGF</sequence>
<accession>A0ABV8QBC8</accession>
<evidence type="ECO:0000256" key="1">
    <source>
        <dbReference type="ARBA" id="ARBA00009213"/>
    </source>
</evidence>
<feature type="binding site" evidence="4">
    <location>
        <begin position="144"/>
        <end position="145"/>
    </location>
    <ligand>
        <name>acetyl-CoA</name>
        <dbReference type="ChEBI" id="CHEBI:57288"/>
    </ligand>
</feature>
<keyword evidence="2 4" id="KW-0808">Transferase</keyword>
<dbReference type="Gene3D" id="3.40.630.30">
    <property type="match status" value="2"/>
</dbReference>
<keyword evidence="3 4" id="KW-0012">Acyltransferase</keyword>
<dbReference type="Pfam" id="PF13527">
    <property type="entry name" value="Acetyltransf_9"/>
    <property type="match status" value="1"/>
</dbReference>
<dbReference type="PROSITE" id="PS51186">
    <property type="entry name" value="GNAT"/>
    <property type="match status" value="1"/>
</dbReference>
<dbReference type="SUPFAM" id="SSF55729">
    <property type="entry name" value="Acyl-CoA N-acyltransferases (Nat)"/>
    <property type="match status" value="1"/>
</dbReference>
<dbReference type="RefSeq" id="WP_390230452.1">
    <property type="nucleotide sequence ID" value="NZ_JBHSCN010000006.1"/>
</dbReference>
<dbReference type="InterPro" id="IPR041380">
    <property type="entry name" value="Acetyltransf_17"/>
</dbReference>
<comment type="subunit">
    <text evidence="4">Homohexamer; trimer of dimers.</text>
</comment>
<dbReference type="GO" id="GO:0016746">
    <property type="term" value="F:acyltransferase activity"/>
    <property type="evidence" value="ECO:0007669"/>
    <property type="project" value="UniProtKB-KW"/>
</dbReference>
<dbReference type="InterPro" id="IPR036527">
    <property type="entry name" value="SCP2_sterol-bd_dom_sf"/>
</dbReference>
<dbReference type="Gene3D" id="3.30.1050.10">
    <property type="entry name" value="SCP2 sterol-binding domain"/>
    <property type="match status" value="1"/>
</dbReference>
<evidence type="ECO:0000259" key="5">
    <source>
        <dbReference type="PROSITE" id="PS51186"/>
    </source>
</evidence>
<feature type="active site" description="Proton donor" evidence="4">
    <location>
        <position position="149"/>
    </location>
</feature>
<evidence type="ECO:0000313" key="7">
    <source>
        <dbReference type="Proteomes" id="UP001595900"/>
    </source>
</evidence>
<feature type="active site" description="Proton acceptor; via carboxylate" evidence="4">
    <location>
        <position position="435"/>
    </location>
</feature>
<protein>
    <submittedName>
        <fullName evidence="6">GNAT family N-acetyltransferase</fullName>
        <ecNumber evidence="6">2.3.1.-</ecNumber>
    </submittedName>
</protein>
<proteinExistence type="inferred from homology"/>
<name>A0ABV8QBC8_9MICO</name>
<dbReference type="InterPro" id="IPR022902">
    <property type="entry name" value="NAcTrfase_Eis"/>
</dbReference>
<organism evidence="6 7">
    <name type="scientific">Gryllotalpicola reticulitermitis</name>
    <dbReference type="NCBI Taxonomy" id="1184153"/>
    <lineage>
        <taxon>Bacteria</taxon>
        <taxon>Bacillati</taxon>
        <taxon>Actinomycetota</taxon>
        <taxon>Actinomycetes</taxon>
        <taxon>Micrococcales</taxon>
        <taxon>Microbacteriaceae</taxon>
        <taxon>Gryllotalpicola</taxon>
    </lineage>
</organism>
<dbReference type="InterPro" id="IPR016181">
    <property type="entry name" value="Acyl_CoA_acyltransferase"/>
</dbReference>
<comment type="similarity">
    <text evidence="1 4">Belongs to the acetyltransferase Eis family.</text>
</comment>
<evidence type="ECO:0000256" key="2">
    <source>
        <dbReference type="ARBA" id="ARBA00022679"/>
    </source>
</evidence>
<dbReference type="EMBL" id="JBHSCN010000006">
    <property type="protein sequence ID" value="MFC4244628.1"/>
    <property type="molecule type" value="Genomic_DNA"/>
</dbReference>
<dbReference type="HAMAP" id="MF_01812">
    <property type="entry name" value="Eis"/>
    <property type="match status" value="1"/>
</dbReference>
<feature type="domain" description="N-acetyltransferase" evidence="5">
    <location>
        <begin position="21"/>
        <end position="191"/>
    </location>
</feature>
<evidence type="ECO:0000256" key="3">
    <source>
        <dbReference type="ARBA" id="ARBA00023315"/>
    </source>
</evidence>
<dbReference type="PANTHER" id="PTHR37817:SF1">
    <property type="entry name" value="N-ACETYLTRANSFERASE EIS"/>
    <property type="match status" value="1"/>
</dbReference>
<dbReference type="Pfam" id="PF13530">
    <property type="entry name" value="SCP2_2"/>
    <property type="match status" value="1"/>
</dbReference>
<comment type="caution">
    <text evidence="6">The sequence shown here is derived from an EMBL/GenBank/DDBJ whole genome shotgun (WGS) entry which is preliminary data.</text>
</comment>
<reference evidence="7" key="1">
    <citation type="journal article" date="2019" name="Int. J. Syst. Evol. Microbiol.">
        <title>The Global Catalogue of Microorganisms (GCM) 10K type strain sequencing project: providing services to taxonomists for standard genome sequencing and annotation.</title>
        <authorList>
            <consortium name="The Broad Institute Genomics Platform"/>
            <consortium name="The Broad Institute Genome Sequencing Center for Infectious Disease"/>
            <person name="Wu L."/>
            <person name="Ma J."/>
        </authorList>
    </citation>
    <scope>NUCLEOTIDE SEQUENCE [LARGE SCALE GENOMIC DNA]</scope>
    <source>
        <strain evidence="7">CGMCC 1.10363</strain>
    </source>
</reference>